<dbReference type="RefSeq" id="XP_035824613.1">
    <property type="nucleotide sequence ID" value="XM_035968720.1"/>
</dbReference>
<feature type="domain" description="MADS-box" evidence="7">
    <location>
        <begin position="1"/>
        <end position="61"/>
    </location>
</feature>
<keyword evidence="8" id="KW-1185">Reference proteome</keyword>
<gene>
    <name evidence="9 10 11" type="primary">LOC101858256</name>
</gene>
<accession>A0ABM0JIB3</accession>
<sequence>MGRKKIQIARINDERNRQVTFTKRKFGLMKKAYELSVLCDCEIALIIFTSNNKLYQYASSDMDKVLLKYTEYNDSVVSQTNKDIVDMLSKKENKGGDADGDEDDFPISPRTDENYRKIDAAFARAMNDGGMKTQQIQYQLPGQVPTSQYTATPASIASGGSVIVLQPPTGPIAHSVPSPSGSRVSPVQASTSVLSSGQVSHTVSATQPVPIALHHVGEVQQQTISVAGASTSSHPSGTPTSAKKHGLKVVIPERPPAVGQPRAQPGTALDTPNVSIATPNQGGPHGAIQAILSSASFSGDLLNSADIAGLSPLVYQLSSAGAGPGPLTAALQASGVTFTPGGSVTLSGTPTTISIPLQQQKGGLVKQEPGSPHKPEQIVAGSSVTPPPNQPSPAPPGGDDEPPSKAPRLDTDS</sequence>
<evidence type="ECO:0000256" key="6">
    <source>
        <dbReference type="SAM" id="MobiDB-lite"/>
    </source>
</evidence>
<organism evidence="8 10">
    <name type="scientific">Aplysia californica</name>
    <name type="common">California sea hare</name>
    <dbReference type="NCBI Taxonomy" id="6500"/>
    <lineage>
        <taxon>Eukaryota</taxon>
        <taxon>Metazoa</taxon>
        <taxon>Spiralia</taxon>
        <taxon>Lophotrochozoa</taxon>
        <taxon>Mollusca</taxon>
        <taxon>Gastropoda</taxon>
        <taxon>Heterobranchia</taxon>
        <taxon>Euthyneura</taxon>
        <taxon>Tectipleura</taxon>
        <taxon>Aplysiida</taxon>
        <taxon>Aplysioidea</taxon>
        <taxon>Aplysiidae</taxon>
        <taxon>Aplysia</taxon>
    </lineage>
</organism>
<dbReference type="RefSeq" id="XP_005094288.1">
    <property type="nucleotide sequence ID" value="XM_005094231.3"/>
</dbReference>
<keyword evidence="4" id="KW-0804">Transcription</keyword>
<evidence type="ECO:0000313" key="8">
    <source>
        <dbReference type="Proteomes" id="UP000694888"/>
    </source>
</evidence>
<dbReference type="SMART" id="SM00432">
    <property type="entry name" value="MADS"/>
    <property type="match status" value="1"/>
</dbReference>
<feature type="region of interest" description="Disordered" evidence="6">
    <location>
        <begin position="91"/>
        <end position="111"/>
    </location>
</feature>
<dbReference type="InterPro" id="IPR002100">
    <property type="entry name" value="TF_MADSbox"/>
</dbReference>
<evidence type="ECO:0000256" key="3">
    <source>
        <dbReference type="ARBA" id="ARBA00023125"/>
    </source>
</evidence>
<dbReference type="PANTHER" id="PTHR11945">
    <property type="entry name" value="MADS BOX PROTEIN"/>
    <property type="match status" value="1"/>
</dbReference>
<evidence type="ECO:0000313" key="11">
    <source>
        <dbReference type="RefSeq" id="XP_035824613.1"/>
    </source>
</evidence>
<keyword evidence="3" id="KW-0238">DNA-binding</keyword>
<keyword evidence="5" id="KW-0539">Nucleus</keyword>
<dbReference type="Gene3D" id="3.40.1810.10">
    <property type="entry name" value="Transcription factor, MADS-box"/>
    <property type="match status" value="1"/>
</dbReference>
<reference evidence="9 10" key="1">
    <citation type="submission" date="2025-05" db="UniProtKB">
        <authorList>
            <consortium name="RefSeq"/>
        </authorList>
    </citation>
    <scope>IDENTIFICATION</scope>
</reference>
<dbReference type="PRINTS" id="PR00404">
    <property type="entry name" value="MADSDOMAIN"/>
</dbReference>
<evidence type="ECO:0000313" key="9">
    <source>
        <dbReference type="RefSeq" id="XP_005094287.1"/>
    </source>
</evidence>
<keyword evidence="2" id="KW-0805">Transcription regulation</keyword>
<evidence type="ECO:0000256" key="1">
    <source>
        <dbReference type="ARBA" id="ARBA00004123"/>
    </source>
</evidence>
<dbReference type="PROSITE" id="PS50066">
    <property type="entry name" value="MADS_BOX_2"/>
    <property type="match status" value="1"/>
</dbReference>
<protein>
    <submittedName>
        <fullName evidence="9 10">Myocyte-specific enhancer factor 2A isoform X1</fullName>
    </submittedName>
</protein>
<dbReference type="CDD" id="cd00265">
    <property type="entry name" value="MADS_MEF2_like"/>
    <property type="match status" value="1"/>
</dbReference>
<name>A0ABM0JIB3_APLCA</name>
<dbReference type="SUPFAM" id="SSF55455">
    <property type="entry name" value="SRF-like"/>
    <property type="match status" value="1"/>
</dbReference>
<evidence type="ECO:0000256" key="5">
    <source>
        <dbReference type="ARBA" id="ARBA00023242"/>
    </source>
</evidence>
<dbReference type="GeneID" id="101858256"/>
<dbReference type="InterPro" id="IPR033896">
    <property type="entry name" value="MEF2-like_N"/>
</dbReference>
<proteinExistence type="predicted"/>
<dbReference type="RefSeq" id="XP_005094287.1">
    <property type="nucleotide sequence ID" value="XM_005094230.3"/>
</dbReference>
<evidence type="ECO:0000259" key="7">
    <source>
        <dbReference type="PROSITE" id="PS50066"/>
    </source>
</evidence>
<evidence type="ECO:0000313" key="10">
    <source>
        <dbReference type="RefSeq" id="XP_005094288.1"/>
    </source>
</evidence>
<feature type="region of interest" description="Disordered" evidence="6">
    <location>
        <begin position="360"/>
        <end position="413"/>
    </location>
</feature>
<dbReference type="Proteomes" id="UP000694888">
    <property type="component" value="Unplaced"/>
</dbReference>
<evidence type="ECO:0000256" key="4">
    <source>
        <dbReference type="ARBA" id="ARBA00023163"/>
    </source>
</evidence>
<dbReference type="Pfam" id="PF00319">
    <property type="entry name" value="SRF-TF"/>
    <property type="match status" value="1"/>
</dbReference>
<feature type="compositionally biased region" description="Pro residues" evidence="6">
    <location>
        <begin position="385"/>
        <end position="396"/>
    </location>
</feature>
<comment type="subcellular location">
    <subcellularLocation>
        <location evidence="1">Nucleus</location>
    </subcellularLocation>
</comment>
<dbReference type="InterPro" id="IPR036879">
    <property type="entry name" value="TF_MADSbox_sf"/>
</dbReference>
<dbReference type="PROSITE" id="PS00350">
    <property type="entry name" value="MADS_BOX_1"/>
    <property type="match status" value="1"/>
</dbReference>
<dbReference type="PANTHER" id="PTHR11945:SF534">
    <property type="entry name" value="MYOCYTE-SPECIFIC ENHANCER FACTOR 2"/>
    <property type="match status" value="1"/>
</dbReference>
<evidence type="ECO:0000256" key="2">
    <source>
        <dbReference type="ARBA" id="ARBA00023015"/>
    </source>
</evidence>